<sequence>MWKRTALACVFGCWELATRQTKWICGILTSVNVGSLQRERGARNVQRERRRPNRPAVFEDFSSIPRGQSPILLSCCSVAHHHARHCQYKFVK</sequence>
<proteinExistence type="predicted"/>
<organism evidence="1">
    <name type="scientific">Ixodes scapularis</name>
    <name type="common">Black-legged tick</name>
    <name type="synonym">Deer tick</name>
    <dbReference type="NCBI Taxonomy" id="6945"/>
    <lineage>
        <taxon>Eukaryota</taxon>
        <taxon>Metazoa</taxon>
        <taxon>Ecdysozoa</taxon>
        <taxon>Arthropoda</taxon>
        <taxon>Chelicerata</taxon>
        <taxon>Arachnida</taxon>
        <taxon>Acari</taxon>
        <taxon>Parasitiformes</taxon>
        <taxon>Ixodida</taxon>
        <taxon>Ixodoidea</taxon>
        <taxon>Ixodidae</taxon>
        <taxon>Ixodinae</taxon>
        <taxon>Ixodes</taxon>
    </lineage>
</organism>
<name>A0A4D5RDL4_IXOSC</name>
<protein>
    <submittedName>
        <fullName evidence="1">Putative secreted protein</fullName>
    </submittedName>
</protein>
<reference evidence="1" key="1">
    <citation type="submission" date="2019-04" db="EMBL/GenBank/DDBJ databases">
        <title>An insight into the mialome of Ixodes scapularis.</title>
        <authorList>
            <person name="Ribeiro J.M."/>
            <person name="Mather T.N."/>
            <person name="Karim S."/>
        </authorList>
    </citation>
    <scope>NUCLEOTIDE SEQUENCE</scope>
</reference>
<dbReference type="EMBL" id="GHJT01000983">
    <property type="protein sequence ID" value="MOY34954.1"/>
    <property type="molecule type" value="Transcribed_RNA"/>
</dbReference>
<accession>A0A4D5RDL4</accession>
<evidence type="ECO:0000313" key="1">
    <source>
        <dbReference type="EMBL" id="MOY34954.1"/>
    </source>
</evidence>
<dbReference type="AlphaFoldDB" id="A0A4D5RDL4"/>